<dbReference type="OrthoDB" id="8954335at2759"/>
<evidence type="ECO:0000256" key="1">
    <source>
        <dbReference type="ARBA" id="ARBA00008535"/>
    </source>
</evidence>
<dbReference type="GeneID" id="106550003"/>
<sequence length="171" mass="19729">MPFKHTWVSADSHGFPWLLHPPQEIIEEVKKCVSFCSPGPHVIIQVIRLGHFSEEEIKVAKLINSIFSLKAKAYLIVLFTRKEDLEGRPLQEVLSEGDESLEPLRKQIKSCGNRYLAFNNKAEGKERQDQVDELIRMVDDLARKNSAEPYYTKEMMEEDKKRAPGWSCTLL</sequence>
<protein>
    <submittedName>
        <fullName evidence="6">GTPase IMAP family member 3-like</fullName>
    </submittedName>
</protein>
<evidence type="ECO:0000256" key="3">
    <source>
        <dbReference type="ARBA" id="ARBA00023134"/>
    </source>
</evidence>
<comment type="similarity">
    <text evidence="1">Belongs to the TRAFAC class TrmE-Era-EngA-EngB-Septin-like GTPase superfamily. AIG1/Toc34/Toc159-like paraseptin GTPase family. IAN subfamily.</text>
</comment>
<dbReference type="GO" id="GO:0005525">
    <property type="term" value="F:GTP binding"/>
    <property type="evidence" value="ECO:0007669"/>
    <property type="project" value="UniProtKB-KW"/>
</dbReference>
<dbReference type="Pfam" id="PF04548">
    <property type="entry name" value="AIG1"/>
    <property type="match status" value="1"/>
</dbReference>
<name>A0A6I9YH00_9SAUR</name>
<dbReference type="InterPro" id="IPR027417">
    <property type="entry name" value="P-loop_NTPase"/>
</dbReference>
<evidence type="ECO:0000313" key="5">
    <source>
        <dbReference type="Proteomes" id="UP000504617"/>
    </source>
</evidence>
<dbReference type="RefSeq" id="XP_013923254.1">
    <property type="nucleotide sequence ID" value="XM_014067779.1"/>
</dbReference>
<keyword evidence="3" id="KW-0342">GTP-binding</keyword>
<gene>
    <name evidence="6" type="primary">LOC106550003</name>
</gene>
<keyword evidence="2" id="KW-0547">Nucleotide-binding</keyword>
<reference evidence="6" key="1">
    <citation type="submission" date="2025-08" db="UniProtKB">
        <authorList>
            <consortium name="RefSeq"/>
        </authorList>
    </citation>
    <scope>IDENTIFICATION</scope>
    <source>
        <tissue evidence="6">Skeletal muscle</tissue>
    </source>
</reference>
<dbReference type="Proteomes" id="UP000504617">
    <property type="component" value="Unplaced"/>
</dbReference>
<dbReference type="PANTHER" id="PTHR10903">
    <property type="entry name" value="GTPASE, IMAP FAMILY MEMBER-RELATED"/>
    <property type="match status" value="1"/>
</dbReference>
<evidence type="ECO:0000259" key="4">
    <source>
        <dbReference type="PROSITE" id="PS51720"/>
    </source>
</evidence>
<accession>A0A6I9YH00</accession>
<dbReference type="KEGG" id="tsr:106550003"/>
<dbReference type="InterPro" id="IPR006703">
    <property type="entry name" value="G_AIG1"/>
</dbReference>
<keyword evidence="5" id="KW-1185">Reference proteome</keyword>
<dbReference type="AlphaFoldDB" id="A0A6I9YH00"/>
<dbReference type="PANTHER" id="PTHR10903:SF170">
    <property type="entry name" value="GTPASE IMAP FAMILY MEMBER 7"/>
    <property type="match status" value="1"/>
</dbReference>
<evidence type="ECO:0000256" key="2">
    <source>
        <dbReference type="ARBA" id="ARBA00022741"/>
    </source>
</evidence>
<proteinExistence type="inferred from homology"/>
<dbReference type="InterPro" id="IPR045058">
    <property type="entry name" value="GIMA/IAN/Toc"/>
</dbReference>
<feature type="domain" description="AIG1-type G" evidence="4">
    <location>
        <begin position="1"/>
        <end position="160"/>
    </location>
</feature>
<organism evidence="5 6">
    <name type="scientific">Thamnophis sirtalis</name>
    <dbReference type="NCBI Taxonomy" id="35019"/>
    <lineage>
        <taxon>Eukaryota</taxon>
        <taxon>Metazoa</taxon>
        <taxon>Chordata</taxon>
        <taxon>Craniata</taxon>
        <taxon>Vertebrata</taxon>
        <taxon>Euteleostomi</taxon>
        <taxon>Lepidosauria</taxon>
        <taxon>Squamata</taxon>
        <taxon>Bifurcata</taxon>
        <taxon>Unidentata</taxon>
        <taxon>Episquamata</taxon>
        <taxon>Toxicofera</taxon>
        <taxon>Serpentes</taxon>
        <taxon>Colubroidea</taxon>
        <taxon>Colubridae</taxon>
        <taxon>Natricinae</taxon>
        <taxon>Thamnophis</taxon>
    </lineage>
</organism>
<evidence type="ECO:0000313" key="6">
    <source>
        <dbReference type="RefSeq" id="XP_013923254.1"/>
    </source>
</evidence>
<dbReference type="PROSITE" id="PS51720">
    <property type="entry name" value="G_AIG1"/>
    <property type="match status" value="1"/>
</dbReference>
<dbReference type="Gene3D" id="3.40.50.300">
    <property type="entry name" value="P-loop containing nucleotide triphosphate hydrolases"/>
    <property type="match status" value="1"/>
</dbReference>